<reference evidence="2 3" key="1">
    <citation type="journal article" date="2020" name="Mol. Biol. Evol.">
        <title>Distinct Expression and Methylation Patterns for Genes with Different Fates following a Single Whole-Genome Duplication in Flowering Plants.</title>
        <authorList>
            <person name="Shi T."/>
            <person name="Rahmani R.S."/>
            <person name="Gugger P.F."/>
            <person name="Wang M."/>
            <person name="Li H."/>
            <person name="Zhang Y."/>
            <person name="Li Z."/>
            <person name="Wang Q."/>
            <person name="Van de Peer Y."/>
            <person name="Marchal K."/>
            <person name="Chen J."/>
        </authorList>
    </citation>
    <scope>NUCLEOTIDE SEQUENCE [LARGE SCALE GENOMIC DNA]</scope>
    <source>
        <tissue evidence="2">Leaf</tissue>
    </source>
</reference>
<protein>
    <recommendedName>
        <fullName evidence="4">RAN GTPase-activating protein 1-like</fullName>
    </recommendedName>
</protein>
<dbReference type="SUPFAM" id="SSF52047">
    <property type="entry name" value="RNI-like"/>
    <property type="match status" value="1"/>
</dbReference>
<sequence length="140" mass="15488">MALYWGYRTAWSALAKLNLAENELKDKGAILIVKALEEGHGLLKEVDFSTNSVRRARARSLAQAVVNNPEFKLLNINGNCISDEDIDEVKDIFKKSPDGLGPFDGNDEEGGESDEEEEKGDENGDELEPKLKHLGVSKEE</sequence>
<evidence type="ECO:0008006" key="4">
    <source>
        <dbReference type="Google" id="ProtNLM"/>
    </source>
</evidence>
<dbReference type="EMBL" id="DUZY01000001">
    <property type="protein sequence ID" value="DAD23062.1"/>
    <property type="molecule type" value="Genomic_DNA"/>
</dbReference>
<dbReference type="Gene3D" id="3.80.10.10">
    <property type="entry name" value="Ribonuclease Inhibitor"/>
    <property type="match status" value="1"/>
</dbReference>
<proteinExistence type="predicted"/>
<dbReference type="PANTHER" id="PTHR46761:SF2">
    <property type="entry name" value="RAN GTPASE-ACTIVATING PROTEIN 1"/>
    <property type="match status" value="1"/>
</dbReference>
<dbReference type="AlphaFoldDB" id="A0A822XSS5"/>
<comment type="caution">
    <text evidence="2">The sequence shown here is derived from an EMBL/GenBank/DDBJ whole genome shotgun (WGS) entry which is preliminary data.</text>
</comment>
<dbReference type="Proteomes" id="UP000607653">
    <property type="component" value="Unassembled WGS sequence"/>
</dbReference>
<keyword evidence="3" id="KW-1185">Reference proteome</keyword>
<organism evidence="2 3">
    <name type="scientific">Nelumbo nucifera</name>
    <name type="common">Sacred lotus</name>
    <dbReference type="NCBI Taxonomy" id="4432"/>
    <lineage>
        <taxon>Eukaryota</taxon>
        <taxon>Viridiplantae</taxon>
        <taxon>Streptophyta</taxon>
        <taxon>Embryophyta</taxon>
        <taxon>Tracheophyta</taxon>
        <taxon>Spermatophyta</taxon>
        <taxon>Magnoliopsida</taxon>
        <taxon>Proteales</taxon>
        <taxon>Nelumbonaceae</taxon>
        <taxon>Nelumbo</taxon>
    </lineage>
</organism>
<evidence type="ECO:0000313" key="3">
    <source>
        <dbReference type="Proteomes" id="UP000607653"/>
    </source>
</evidence>
<name>A0A822XSS5_NELNU</name>
<dbReference type="GO" id="GO:0005096">
    <property type="term" value="F:GTPase activator activity"/>
    <property type="evidence" value="ECO:0007669"/>
    <property type="project" value="InterPro"/>
</dbReference>
<feature type="region of interest" description="Disordered" evidence="1">
    <location>
        <begin position="93"/>
        <end position="140"/>
    </location>
</feature>
<evidence type="ECO:0000313" key="2">
    <source>
        <dbReference type="EMBL" id="DAD23062.1"/>
    </source>
</evidence>
<dbReference type="PANTHER" id="PTHR46761">
    <property type="entry name" value="RAN GTPASE-ACTIVATING PROTEIN 1"/>
    <property type="match status" value="1"/>
</dbReference>
<gene>
    <name evidence="2" type="ORF">HUJ06_024525</name>
</gene>
<feature type="compositionally biased region" description="Basic and acidic residues" evidence="1">
    <location>
        <begin position="127"/>
        <end position="140"/>
    </location>
</feature>
<accession>A0A822XSS5</accession>
<dbReference type="InterPro" id="IPR045203">
    <property type="entry name" value="RanGAP1/2"/>
</dbReference>
<evidence type="ECO:0000256" key="1">
    <source>
        <dbReference type="SAM" id="MobiDB-lite"/>
    </source>
</evidence>
<feature type="compositionally biased region" description="Acidic residues" evidence="1">
    <location>
        <begin position="105"/>
        <end position="126"/>
    </location>
</feature>
<dbReference type="InterPro" id="IPR032675">
    <property type="entry name" value="LRR_dom_sf"/>
</dbReference>